<proteinExistence type="inferred from homology"/>
<dbReference type="GO" id="GO:0061578">
    <property type="term" value="F:K63-linked deubiquitinase activity"/>
    <property type="evidence" value="ECO:0007669"/>
    <property type="project" value="TreeGrafter"/>
</dbReference>
<protein>
    <recommendedName>
        <fullName evidence="3">ubiquitinyl hydrolase 1</fullName>
        <ecNumber evidence="3">3.4.19.12</ecNumber>
    </recommendedName>
    <alternativeName>
        <fullName evidence="7">Deubiquitinating enzyme A</fullName>
    </alternativeName>
</protein>
<evidence type="ECO:0000313" key="11">
    <source>
        <dbReference type="Proteomes" id="UP001201812"/>
    </source>
</evidence>
<organism evidence="10 11">
    <name type="scientific">Ditylenchus destructor</name>
    <dbReference type="NCBI Taxonomy" id="166010"/>
    <lineage>
        <taxon>Eukaryota</taxon>
        <taxon>Metazoa</taxon>
        <taxon>Ecdysozoa</taxon>
        <taxon>Nematoda</taxon>
        <taxon>Chromadorea</taxon>
        <taxon>Rhabditida</taxon>
        <taxon>Tylenchina</taxon>
        <taxon>Tylenchomorpha</taxon>
        <taxon>Sphaerularioidea</taxon>
        <taxon>Anguinidae</taxon>
        <taxon>Anguininae</taxon>
        <taxon>Ditylenchus</taxon>
    </lineage>
</organism>
<comment type="catalytic activity">
    <reaction evidence="1">
        <text>Thiol-dependent hydrolysis of ester, thioester, amide, peptide and isopeptide bonds formed by the C-terminal Gly of ubiquitin (a 76-residue protein attached to proteins as an intracellular targeting signal).</text>
        <dbReference type="EC" id="3.4.19.12"/>
    </reaction>
</comment>
<feature type="compositionally biased region" description="Polar residues" evidence="8">
    <location>
        <begin position="99"/>
        <end position="124"/>
    </location>
</feature>
<feature type="compositionally biased region" description="Polar residues" evidence="8">
    <location>
        <begin position="134"/>
        <end position="143"/>
    </location>
</feature>
<dbReference type="PROSITE" id="PS50802">
    <property type="entry name" value="OTU"/>
    <property type="match status" value="1"/>
</dbReference>
<dbReference type="AlphaFoldDB" id="A0AAD4NEL0"/>
<dbReference type="InterPro" id="IPR050704">
    <property type="entry name" value="Peptidase_C85-like"/>
</dbReference>
<evidence type="ECO:0000256" key="8">
    <source>
        <dbReference type="SAM" id="MobiDB-lite"/>
    </source>
</evidence>
<dbReference type="CDD" id="cd22752">
    <property type="entry name" value="OTU_OTUD5-like"/>
    <property type="match status" value="1"/>
</dbReference>
<dbReference type="InterPro" id="IPR038765">
    <property type="entry name" value="Papain-like_cys_pep_sf"/>
</dbReference>
<evidence type="ECO:0000256" key="7">
    <source>
        <dbReference type="ARBA" id="ARBA00033460"/>
    </source>
</evidence>
<reference evidence="10" key="1">
    <citation type="submission" date="2022-01" db="EMBL/GenBank/DDBJ databases">
        <title>Genome Sequence Resource for Two Populations of Ditylenchus destructor, the Migratory Endoparasitic Phytonematode.</title>
        <authorList>
            <person name="Zhang H."/>
            <person name="Lin R."/>
            <person name="Xie B."/>
        </authorList>
    </citation>
    <scope>NUCLEOTIDE SEQUENCE</scope>
    <source>
        <strain evidence="10">BazhouSP</strain>
    </source>
</reference>
<keyword evidence="6" id="KW-0378">Hydrolase</keyword>
<feature type="region of interest" description="Disordered" evidence="8">
    <location>
        <begin position="1"/>
        <end position="61"/>
    </location>
</feature>
<dbReference type="Pfam" id="PF02338">
    <property type="entry name" value="OTU"/>
    <property type="match status" value="1"/>
</dbReference>
<dbReference type="EC" id="3.4.19.12" evidence="3"/>
<keyword evidence="11" id="KW-1185">Reference proteome</keyword>
<evidence type="ECO:0000256" key="5">
    <source>
        <dbReference type="ARBA" id="ARBA00022786"/>
    </source>
</evidence>
<dbReference type="Gene3D" id="3.90.70.80">
    <property type="match status" value="1"/>
</dbReference>
<dbReference type="FunFam" id="3.90.70.80:FF:000018">
    <property type="entry name" value="OTU domain-containing protein 5-B"/>
    <property type="match status" value="1"/>
</dbReference>
<dbReference type="GO" id="GO:0006508">
    <property type="term" value="P:proteolysis"/>
    <property type="evidence" value="ECO:0007669"/>
    <property type="project" value="UniProtKB-KW"/>
</dbReference>
<feature type="domain" description="OTU" evidence="9">
    <location>
        <begin position="207"/>
        <end position="335"/>
    </location>
</feature>
<evidence type="ECO:0000259" key="9">
    <source>
        <dbReference type="PROSITE" id="PS50802"/>
    </source>
</evidence>
<sequence>MTILPKGKKSHSNAKGDRYGNGRGHSSPSTAIGQSNVGSGMVHDHHRYGNQTGTSVGVSGSGSDITSGAMVSGASVSGASGSQQVLAANRKPHRKHSSVYLSTGVNGPGMSPNSASQSQGQLSPNIHGHVSGLKSPQSPNPIASQLCEKMVQPHSHSTSSKRRPGSSKSAVTQNNENCNSDDEYGAGFKDDELESRFADRLKKARGLVIKEVKGDGACMFRAVADQIYGDEEMHDNVRSLCMDYIAKNRDHFSQFVTEDFDLYLRRKREMDTHGNHVELQAVSEIFSRPIEIYEYSIDPINTFHPISPEANTGHENPPLRLSYHGTVHYNSVIDPFSATIGVGLGLPEFKPGSADRNLMKEAAIASEAQHIEEAMLNDKLRMTDWERTEEELGKQIARDSYMEYLRQLEQNAEESYKHNTDESHEKDELEEHITTSKPADNNKLSSPLTVSTDNMEQRTNSRFGQRCLPSTSRHSSSLGAKRGASSPNIPCCSRDERNRELSSSPLAKIHRNETSSMPNISPIFGDSFTSRSINADSMRPSTSASSFSRSLGGSEFYSQTGNNRNDKLSENVASTSAGLYEELLASSALAFDDWAGSTAALDDAAILARAMAVSQAEFYENLRKSPRS</sequence>
<feature type="compositionally biased region" description="Low complexity" evidence="8">
    <location>
        <begin position="52"/>
        <end position="61"/>
    </location>
</feature>
<feature type="compositionally biased region" description="Polar residues" evidence="8">
    <location>
        <begin position="435"/>
        <end position="478"/>
    </location>
</feature>
<evidence type="ECO:0000256" key="2">
    <source>
        <dbReference type="ARBA" id="ARBA00010407"/>
    </source>
</evidence>
<dbReference type="GO" id="GO:0004843">
    <property type="term" value="F:cysteine-type deubiquitinase activity"/>
    <property type="evidence" value="ECO:0007669"/>
    <property type="project" value="UniProtKB-EC"/>
</dbReference>
<comment type="similarity">
    <text evidence="2">Belongs to the peptidase C85 family.</text>
</comment>
<gene>
    <name evidence="10" type="ORF">DdX_00186</name>
</gene>
<feature type="compositionally biased region" description="Basic and acidic residues" evidence="8">
    <location>
        <begin position="414"/>
        <end position="434"/>
    </location>
</feature>
<feature type="region of interest" description="Disordered" evidence="8">
    <location>
        <begin position="82"/>
        <end position="185"/>
    </location>
</feature>
<dbReference type="GO" id="GO:0016579">
    <property type="term" value="P:protein deubiquitination"/>
    <property type="evidence" value="ECO:0007669"/>
    <property type="project" value="TreeGrafter"/>
</dbReference>
<dbReference type="PANTHER" id="PTHR12419">
    <property type="entry name" value="OTU DOMAIN CONTAINING PROTEIN"/>
    <property type="match status" value="1"/>
</dbReference>
<feature type="compositionally biased region" description="Polar residues" evidence="8">
    <location>
        <begin position="166"/>
        <end position="178"/>
    </location>
</feature>
<keyword evidence="4 10" id="KW-0645">Protease</keyword>
<keyword evidence="5" id="KW-0833">Ubl conjugation pathway</keyword>
<dbReference type="SUPFAM" id="SSF54001">
    <property type="entry name" value="Cysteine proteinases"/>
    <property type="match status" value="1"/>
</dbReference>
<comment type="caution">
    <text evidence="10">The sequence shown here is derived from an EMBL/GenBank/DDBJ whole genome shotgun (WGS) entry which is preliminary data.</text>
</comment>
<feature type="region of interest" description="Disordered" evidence="8">
    <location>
        <begin position="414"/>
        <end position="523"/>
    </location>
</feature>
<evidence type="ECO:0000256" key="4">
    <source>
        <dbReference type="ARBA" id="ARBA00022670"/>
    </source>
</evidence>
<evidence type="ECO:0000256" key="1">
    <source>
        <dbReference type="ARBA" id="ARBA00000707"/>
    </source>
</evidence>
<evidence type="ECO:0000313" key="10">
    <source>
        <dbReference type="EMBL" id="KAI1728036.1"/>
    </source>
</evidence>
<dbReference type="EMBL" id="JAKKPZ010000001">
    <property type="protein sequence ID" value="KAI1728036.1"/>
    <property type="molecule type" value="Genomic_DNA"/>
</dbReference>
<dbReference type="InterPro" id="IPR003323">
    <property type="entry name" value="OTU_dom"/>
</dbReference>
<evidence type="ECO:0000256" key="3">
    <source>
        <dbReference type="ARBA" id="ARBA00012759"/>
    </source>
</evidence>
<evidence type="ECO:0000256" key="6">
    <source>
        <dbReference type="ARBA" id="ARBA00022801"/>
    </source>
</evidence>
<dbReference type="Proteomes" id="UP001201812">
    <property type="component" value="Unassembled WGS sequence"/>
</dbReference>
<accession>A0AAD4NEL0</accession>
<feature type="compositionally biased region" description="Basic residues" evidence="8">
    <location>
        <begin position="1"/>
        <end position="12"/>
    </location>
</feature>
<name>A0AAD4NEL0_9BILA</name>
<dbReference type="PANTHER" id="PTHR12419:SF4">
    <property type="entry name" value="OTU DOMAIN-CONTAINING PROTEIN 5"/>
    <property type="match status" value="1"/>
</dbReference>
<feature type="compositionally biased region" description="Polar residues" evidence="8">
    <location>
        <begin position="24"/>
        <end position="38"/>
    </location>
</feature>